<protein>
    <submittedName>
        <fullName evidence="1">Uncharacterized protein</fullName>
    </submittedName>
</protein>
<name>A0A822ZKQ5_NELNU</name>
<gene>
    <name evidence="1" type="ORF">HUJ06_016591</name>
</gene>
<sequence length="80" mass="8871">MVVPFPLRHLGEILDNKGGKGVETVLKMLRKPIYCNLSGPFHQCICKRNSTLRQTPLSIKDFGVSTFYSSASSKWVDGAT</sequence>
<dbReference type="Proteomes" id="UP000607653">
    <property type="component" value="Unassembled WGS sequence"/>
</dbReference>
<reference evidence="1 2" key="1">
    <citation type="journal article" date="2020" name="Mol. Biol. Evol.">
        <title>Distinct Expression and Methylation Patterns for Genes with Different Fates following a Single Whole-Genome Duplication in Flowering Plants.</title>
        <authorList>
            <person name="Shi T."/>
            <person name="Rahmani R.S."/>
            <person name="Gugger P.F."/>
            <person name="Wang M."/>
            <person name="Li H."/>
            <person name="Zhang Y."/>
            <person name="Li Z."/>
            <person name="Wang Q."/>
            <person name="Van de Peer Y."/>
            <person name="Marchal K."/>
            <person name="Chen J."/>
        </authorList>
    </citation>
    <scope>NUCLEOTIDE SEQUENCE [LARGE SCALE GENOMIC DNA]</scope>
    <source>
        <tissue evidence="1">Leaf</tissue>
    </source>
</reference>
<proteinExistence type="predicted"/>
<evidence type="ECO:0000313" key="2">
    <source>
        <dbReference type="Proteomes" id="UP000607653"/>
    </source>
</evidence>
<dbReference type="EMBL" id="DUZY01000008">
    <property type="protein sequence ID" value="DAD46654.1"/>
    <property type="molecule type" value="Genomic_DNA"/>
</dbReference>
<comment type="caution">
    <text evidence="1">The sequence shown here is derived from an EMBL/GenBank/DDBJ whole genome shotgun (WGS) entry which is preliminary data.</text>
</comment>
<dbReference type="AlphaFoldDB" id="A0A822ZKQ5"/>
<evidence type="ECO:0000313" key="1">
    <source>
        <dbReference type="EMBL" id="DAD46654.1"/>
    </source>
</evidence>
<organism evidence="1 2">
    <name type="scientific">Nelumbo nucifera</name>
    <name type="common">Sacred lotus</name>
    <dbReference type="NCBI Taxonomy" id="4432"/>
    <lineage>
        <taxon>Eukaryota</taxon>
        <taxon>Viridiplantae</taxon>
        <taxon>Streptophyta</taxon>
        <taxon>Embryophyta</taxon>
        <taxon>Tracheophyta</taxon>
        <taxon>Spermatophyta</taxon>
        <taxon>Magnoliopsida</taxon>
        <taxon>Proteales</taxon>
        <taxon>Nelumbonaceae</taxon>
        <taxon>Nelumbo</taxon>
    </lineage>
</organism>
<keyword evidence="2" id="KW-1185">Reference proteome</keyword>
<accession>A0A822ZKQ5</accession>